<dbReference type="EC" id="3.2.1.4" evidence="3"/>
<protein>
    <recommendedName>
        <fullName evidence="3">cellulase</fullName>
        <ecNumber evidence="3">3.2.1.4</ecNumber>
    </recommendedName>
</protein>
<dbReference type="Gene3D" id="3.20.20.80">
    <property type="entry name" value="Glycosidases"/>
    <property type="match status" value="1"/>
</dbReference>
<feature type="chain" id="PRO_5045397431" description="cellulase" evidence="8">
    <location>
        <begin position="20"/>
        <end position="426"/>
    </location>
</feature>
<dbReference type="PANTHER" id="PTHR34142:SF5">
    <property type="entry name" value="CBM1 DOMAIN-CONTAINING PROTEIN"/>
    <property type="match status" value="1"/>
</dbReference>
<reference evidence="10 11" key="1">
    <citation type="submission" date="2024-01" db="EMBL/GenBank/DDBJ databases">
        <title>Complete genome of Cladobotryum mycophilum ATHUM6906.</title>
        <authorList>
            <person name="Christinaki A.C."/>
            <person name="Myridakis A.I."/>
            <person name="Kouvelis V.N."/>
        </authorList>
    </citation>
    <scope>NUCLEOTIDE SEQUENCE [LARGE SCALE GENOMIC DNA]</scope>
    <source>
        <strain evidence="10 11">ATHUM6906</strain>
    </source>
</reference>
<dbReference type="SUPFAM" id="SSF51445">
    <property type="entry name" value="(Trans)glycosidases"/>
    <property type="match status" value="1"/>
</dbReference>
<dbReference type="Pfam" id="PF00150">
    <property type="entry name" value="Cellulase"/>
    <property type="match status" value="1"/>
</dbReference>
<keyword evidence="11" id="KW-1185">Reference proteome</keyword>
<comment type="caution">
    <text evidence="10">The sequence shown here is derived from an EMBL/GenBank/DDBJ whole genome shotgun (WGS) entry which is preliminary data.</text>
</comment>
<keyword evidence="5 6" id="KW-0326">Glycosidase</keyword>
<name>A0ABR0SKB2_9HYPO</name>
<dbReference type="PANTHER" id="PTHR34142">
    <property type="entry name" value="ENDO-BETA-1,4-GLUCANASE A"/>
    <property type="match status" value="1"/>
</dbReference>
<sequence>MRTNSGLLSLLTLASGASAALKYLGVAIPGIDFGCDIDGSCPLKGIAIPLDGYGGGDGEGQMKHFTQNDGMNIFRLPATWQFLVNNKLGKLDKTNFEAYDALVQACLNTGAYCMLDVHNFGRYNGGIVGQGGPSNDVFADLWTQIATTYAKEDRIVFGLMNEPHDLDINLWAQTCQAAVTAIRKAGAKTQAILLPGTNFASAETYVASGSAAALANVTNPDGSTDNLLLDIHKYLDINNSGTHVECTTNNVEAFKSIATWLKANKRQAMVSETGASMEDSCMINFCAQNKFIADNSDVFVGFVGWGAGSFDQTYILTLTPTGKPGAYVDNKLMKQCILDQFKVDLTPTPVTTSKPSHTATADADTTTKQVLKEGSTSTIVSHPTKPVAASSAPSSADHNAGGRIEPIAGGFIMAGLGFLLTVLRVL</sequence>
<evidence type="ECO:0000256" key="7">
    <source>
        <dbReference type="SAM" id="MobiDB-lite"/>
    </source>
</evidence>
<dbReference type="Proteomes" id="UP001338125">
    <property type="component" value="Unassembled WGS sequence"/>
</dbReference>
<dbReference type="PROSITE" id="PS00659">
    <property type="entry name" value="GLYCOSYL_HYDROL_F5"/>
    <property type="match status" value="1"/>
</dbReference>
<evidence type="ECO:0000256" key="4">
    <source>
        <dbReference type="ARBA" id="ARBA00022801"/>
    </source>
</evidence>
<evidence type="ECO:0000256" key="2">
    <source>
        <dbReference type="ARBA" id="ARBA00005641"/>
    </source>
</evidence>
<accession>A0ABR0SKB2</accession>
<feature type="domain" description="Glycoside hydrolase family 5" evidence="9">
    <location>
        <begin position="58"/>
        <end position="306"/>
    </location>
</feature>
<evidence type="ECO:0000256" key="1">
    <source>
        <dbReference type="ARBA" id="ARBA00000966"/>
    </source>
</evidence>
<dbReference type="InterPro" id="IPR018087">
    <property type="entry name" value="Glyco_hydro_5_CS"/>
</dbReference>
<keyword evidence="4 6" id="KW-0378">Hydrolase</keyword>
<keyword evidence="8" id="KW-0732">Signal</keyword>
<evidence type="ECO:0000256" key="3">
    <source>
        <dbReference type="ARBA" id="ARBA00012601"/>
    </source>
</evidence>
<feature type="region of interest" description="Disordered" evidence="7">
    <location>
        <begin position="373"/>
        <end position="399"/>
    </location>
</feature>
<evidence type="ECO:0000313" key="10">
    <source>
        <dbReference type="EMBL" id="KAK5992312.1"/>
    </source>
</evidence>
<evidence type="ECO:0000313" key="11">
    <source>
        <dbReference type="Proteomes" id="UP001338125"/>
    </source>
</evidence>
<comment type="catalytic activity">
    <reaction evidence="1">
        <text>Endohydrolysis of (1-&gt;4)-beta-D-glucosidic linkages in cellulose, lichenin and cereal beta-D-glucans.</text>
        <dbReference type="EC" id="3.2.1.4"/>
    </reaction>
</comment>
<dbReference type="InterPro" id="IPR017853">
    <property type="entry name" value="GH"/>
</dbReference>
<evidence type="ECO:0000256" key="6">
    <source>
        <dbReference type="RuleBase" id="RU361153"/>
    </source>
</evidence>
<gene>
    <name evidence="10" type="ORF">PT974_05713</name>
</gene>
<evidence type="ECO:0000259" key="9">
    <source>
        <dbReference type="Pfam" id="PF00150"/>
    </source>
</evidence>
<dbReference type="EMBL" id="JAVFKD010000012">
    <property type="protein sequence ID" value="KAK5992312.1"/>
    <property type="molecule type" value="Genomic_DNA"/>
</dbReference>
<comment type="similarity">
    <text evidence="2 6">Belongs to the glycosyl hydrolase 5 (cellulase A) family.</text>
</comment>
<dbReference type="InterPro" id="IPR001547">
    <property type="entry name" value="Glyco_hydro_5"/>
</dbReference>
<evidence type="ECO:0000256" key="8">
    <source>
        <dbReference type="SAM" id="SignalP"/>
    </source>
</evidence>
<proteinExistence type="inferred from homology"/>
<feature type="signal peptide" evidence="8">
    <location>
        <begin position="1"/>
        <end position="19"/>
    </location>
</feature>
<organism evidence="10 11">
    <name type="scientific">Cladobotryum mycophilum</name>
    <dbReference type="NCBI Taxonomy" id="491253"/>
    <lineage>
        <taxon>Eukaryota</taxon>
        <taxon>Fungi</taxon>
        <taxon>Dikarya</taxon>
        <taxon>Ascomycota</taxon>
        <taxon>Pezizomycotina</taxon>
        <taxon>Sordariomycetes</taxon>
        <taxon>Hypocreomycetidae</taxon>
        <taxon>Hypocreales</taxon>
        <taxon>Hypocreaceae</taxon>
        <taxon>Cladobotryum</taxon>
    </lineage>
</organism>
<evidence type="ECO:0000256" key="5">
    <source>
        <dbReference type="ARBA" id="ARBA00023295"/>
    </source>
</evidence>